<evidence type="ECO:0000313" key="2">
    <source>
        <dbReference type="EMBL" id="MBL6445068.1"/>
    </source>
</evidence>
<keyword evidence="3" id="KW-1185">Reference proteome</keyword>
<name>A0A937KCB4_9BACT</name>
<evidence type="ECO:0000256" key="1">
    <source>
        <dbReference type="SAM" id="SignalP"/>
    </source>
</evidence>
<dbReference type="Proteomes" id="UP000614216">
    <property type="component" value="Unassembled WGS sequence"/>
</dbReference>
<feature type="signal peptide" evidence="1">
    <location>
        <begin position="1"/>
        <end position="21"/>
    </location>
</feature>
<dbReference type="AlphaFoldDB" id="A0A937KCB4"/>
<gene>
    <name evidence="2" type="ORF">JMN32_02035</name>
</gene>
<keyword evidence="1" id="KW-0732">Signal</keyword>
<dbReference type="EMBL" id="JAEUGD010000004">
    <property type="protein sequence ID" value="MBL6445068.1"/>
    <property type="molecule type" value="Genomic_DNA"/>
</dbReference>
<comment type="caution">
    <text evidence="2">The sequence shown here is derived from an EMBL/GenBank/DDBJ whole genome shotgun (WGS) entry which is preliminary data.</text>
</comment>
<proteinExistence type="predicted"/>
<evidence type="ECO:0000313" key="3">
    <source>
        <dbReference type="Proteomes" id="UP000614216"/>
    </source>
</evidence>
<sequence>MFKQPLFILLLMFLLPVEHIAQDRVKGPQAKNFKAWEREAKIAAKIAENRLEYMGPKAKNKKVWEGEPADQNHVTIEVAAENNQLHGVRVKNAKVWEDSNAVNHRRIPRFITPVLILLILGL</sequence>
<accession>A0A937KCB4</accession>
<dbReference type="RefSeq" id="WP_202854611.1">
    <property type="nucleotide sequence ID" value="NZ_JAEUGD010000004.1"/>
</dbReference>
<feature type="chain" id="PRO_5038132736" evidence="1">
    <location>
        <begin position="22"/>
        <end position="122"/>
    </location>
</feature>
<organism evidence="2 3">
    <name type="scientific">Fulvivirga marina</name>
    <dbReference type="NCBI Taxonomy" id="2494733"/>
    <lineage>
        <taxon>Bacteria</taxon>
        <taxon>Pseudomonadati</taxon>
        <taxon>Bacteroidota</taxon>
        <taxon>Cytophagia</taxon>
        <taxon>Cytophagales</taxon>
        <taxon>Fulvivirgaceae</taxon>
        <taxon>Fulvivirga</taxon>
    </lineage>
</organism>
<reference evidence="2" key="1">
    <citation type="submission" date="2021-01" db="EMBL/GenBank/DDBJ databases">
        <title>Fulvivirga kasyanovii gen. nov., sp nov., a novel member of the phylum Bacteroidetes isolated from seawater in a mussel farm.</title>
        <authorList>
            <person name="Zhao L.-H."/>
            <person name="Wang Z.-J."/>
        </authorList>
    </citation>
    <scope>NUCLEOTIDE SEQUENCE</scope>
    <source>
        <strain evidence="2">29W222</strain>
    </source>
</reference>
<protein>
    <submittedName>
        <fullName evidence="2">Uncharacterized protein</fullName>
    </submittedName>
</protein>